<dbReference type="GO" id="GO:0005737">
    <property type="term" value="C:cytoplasm"/>
    <property type="evidence" value="ECO:0007669"/>
    <property type="project" value="UniProtKB-SubCell"/>
</dbReference>
<accession>A0A7C8LNM5</accession>
<dbReference type="SUPFAM" id="SSF46785">
    <property type="entry name" value="Winged helix' DNA-binding domain"/>
    <property type="match status" value="2"/>
</dbReference>
<evidence type="ECO:0000256" key="2">
    <source>
        <dbReference type="ARBA" id="ARBA00022618"/>
    </source>
</evidence>
<dbReference type="InterPro" id="IPR005234">
    <property type="entry name" value="ScpB_csome_segregation"/>
</dbReference>
<dbReference type="EMBL" id="WSLF01000016">
    <property type="protein sequence ID" value="KAE9629837.1"/>
    <property type="molecule type" value="Genomic_DNA"/>
</dbReference>
<evidence type="ECO:0000313" key="7">
    <source>
        <dbReference type="Proteomes" id="UP000483018"/>
    </source>
</evidence>
<keyword evidence="4 5" id="KW-0131">Cell cycle</keyword>
<proteinExistence type="inferred from homology"/>
<dbReference type="AlphaFoldDB" id="A0A7C8LNM5"/>
<comment type="similarity">
    <text evidence="5">Belongs to the ScpB family.</text>
</comment>
<comment type="subcellular location">
    <subcellularLocation>
        <location evidence="5">Cytoplasm</location>
    </subcellularLocation>
    <text evidence="5">Associated with two foci at the outer edges of the nucleoid region in young cells, and at four foci within both cell halves in older cells.</text>
</comment>
<dbReference type="Pfam" id="PF04079">
    <property type="entry name" value="SMC_ScpB"/>
    <property type="match status" value="1"/>
</dbReference>
<evidence type="ECO:0000256" key="3">
    <source>
        <dbReference type="ARBA" id="ARBA00022829"/>
    </source>
</evidence>
<dbReference type="GO" id="GO:0051301">
    <property type="term" value="P:cell division"/>
    <property type="evidence" value="ECO:0007669"/>
    <property type="project" value="UniProtKB-KW"/>
</dbReference>
<keyword evidence="3 5" id="KW-0159">Chromosome partition</keyword>
<organism evidence="6 7">
    <name type="scientific">Defluviitalea raffinosedens</name>
    <dbReference type="NCBI Taxonomy" id="1450156"/>
    <lineage>
        <taxon>Bacteria</taxon>
        <taxon>Bacillati</taxon>
        <taxon>Bacillota</taxon>
        <taxon>Clostridia</taxon>
        <taxon>Lachnospirales</taxon>
        <taxon>Defluviitaleaceae</taxon>
        <taxon>Defluviitalea</taxon>
    </lineage>
</organism>
<reference evidence="6 7" key="1">
    <citation type="submission" date="2019-12" db="EMBL/GenBank/DDBJ databases">
        <title>Defluviitalea raffinosedens, isolated from a biogas fermenter, genome sequencing and characterization.</title>
        <authorList>
            <person name="Rettenmaier R."/>
            <person name="Schneider M."/>
            <person name="Neuhaus K."/>
            <person name="Liebl W."/>
            <person name="Zverlov V."/>
        </authorList>
    </citation>
    <scope>NUCLEOTIDE SEQUENCE [LARGE SCALE GENOMIC DNA]</scope>
    <source>
        <strain evidence="6 7">249c-K6</strain>
    </source>
</reference>
<dbReference type="PANTHER" id="PTHR34298:SF2">
    <property type="entry name" value="SEGREGATION AND CONDENSATION PROTEIN B"/>
    <property type="match status" value="1"/>
</dbReference>
<dbReference type="InterPro" id="IPR036390">
    <property type="entry name" value="WH_DNA-bd_sf"/>
</dbReference>
<name>A0A7C8LNM5_9FIRM</name>
<keyword evidence="2 5" id="KW-0132">Cell division</keyword>
<keyword evidence="1 5" id="KW-0963">Cytoplasm</keyword>
<comment type="function">
    <text evidence="5">Participates in chromosomal partition during cell division. May act via the formation of a condensin-like complex containing Smc and ScpA that pull DNA away from mid-cell into both cell halves.</text>
</comment>
<dbReference type="GO" id="GO:0006260">
    <property type="term" value="P:DNA replication"/>
    <property type="evidence" value="ECO:0007669"/>
    <property type="project" value="UniProtKB-UniRule"/>
</dbReference>
<keyword evidence="7" id="KW-1185">Reference proteome</keyword>
<comment type="caution">
    <text evidence="6">The sequence shown here is derived from an EMBL/GenBank/DDBJ whole genome shotgun (WGS) entry which is preliminary data.</text>
</comment>
<dbReference type="PANTHER" id="PTHR34298">
    <property type="entry name" value="SEGREGATION AND CONDENSATION PROTEIN B"/>
    <property type="match status" value="1"/>
</dbReference>
<evidence type="ECO:0000256" key="5">
    <source>
        <dbReference type="HAMAP-Rule" id="MF_01804"/>
    </source>
</evidence>
<evidence type="ECO:0000256" key="1">
    <source>
        <dbReference type="ARBA" id="ARBA00022490"/>
    </source>
</evidence>
<protein>
    <recommendedName>
        <fullName evidence="5">Segregation and condensation protein B</fullName>
    </recommendedName>
</protein>
<dbReference type="NCBIfam" id="TIGR00281">
    <property type="entry name" value="SMC-Scp complex subunit ScpB"/>
    <property type="match status" value="1"/>
</dbReference>
<gene>
    <name evidence="5 6" type="primary">scpB</name>
    <name evidence="6" type="ORF">GND95_12940</name>
</gene>
<sequence length="194" mass="22411">MKLTKDEAAIEAILFISGEAVSLKKLSEIIQKDLHTTRNIIENLIARYRDEGRGIQIIEVNNAFQMCTSPQFFELIQSFYQNPKKFNMTQALLETLAIIAYKQPVTKADIEEIRGVRSDHVVNKLIEYNLVCEVGRMEAPGKPILFGTTEEFLRYFGFKNINELPQLQEELLKQLQKEVQNEVKQIGLFDDQEE</sequence>
<dbReference type="PIRSF" id="PIRSF019345">
    <property type="entry name" value="ScpB"/>
    <property type="match status" value="1"/>
</dbReference>
<dbReference type="RefSeq" id="WP_158741570.1">
    <property type="nucleotide sequence ID" value="NZ_JAFBEP010000018.1"/>
</dbReference>
<dbReference type="InterPro" id="IPR036388">
    <property type="entry name" value="WH-like_DNA-bd_sf"/>
</dbReference>
<dbReference type="OrthoDB" id="9806226at2"/>
<dbReference type="HAMAP" id="MF_01804">
    <property type="entry name" value="ScpB"/>
    <property type="match status" value="1"/>
</dbReference>
<evidence type="ECO:0000313" key="6">
    <source>
        <dbReference type="EMBL" id="KAE9629837.1"/>
    </source>
</evidence>
<evidence type="ECO:0000256" key="4">
    <source>
        <dbReference type="ARBA" id="ARBA00023306"/>
    </source>
</evidence>
<dbReference type="Proteomes" id="UP000483018">
    <property type="component" value="Unassembled WGS sequence"/>
</dbReference>
<dbReference type="GO" id="GO:0051304">
    <property type="term" value="P:chromosome separation"/>
    <property type="evidence" value="ECO:0007669"/>
    <property type="project" value="InterPro"/>
</dbReference>
<dbReference type="Gene3D" id="1.10.10.10">
    <property type="entry name" value="Winged helix-like DNA-binding domain superfamily/Winged helix DNA-binding domain"/>
    <property type="match status" value="2"/>
</dbReference>
<comment type="subunit">
    <text evidence="5">Homodimer. Homodimerization may be required to stabilize the binding of ScpA to the Smc head domains. Component of a cohesin-like complex composed of ScpA, ScpB and the Smc homodimer, in which ScpA and ScpB bind to the head domain of Smc. The presence of the three proteins is required for the association of the complex with DNA.</text>
</comment>